<reference evidence="1 2" key="1">
    <citation type="journal article" date="2014" name="Nature">
        <title>An environmental bacterial taxon with a large and distinct metabolic repertoire.</title>
        <authorList>
            <person name="Wilson M.C."/>
            <person name="Mori T."/>
            <person name="Ruckert C."/>
            <person name="Uria A.R."/>
            <person name="Helf M.J."/>
            <person name="Takada K."/>
            <person name="Gernert C."/>
            <person name="Steffens U.A."/>
            <person name="Heycke N."/>
            <person name="Schmitt S."/>
            <person name="Rinke C."/>
            <person name="Helfrich E.J."/>
            <person name="Brachmann A.O."/>
            <person name="Gurgui C."/>
            <person name="Wakimoto T."/>
            <person name="Kracht M."/>
            <person name="Crusemann M."/>
            <person name="Hentschel U."/>
            <person name="Abe I."/>
            <person name="Matsunaga S."/>
            <person name="Kalinowski J."/>
            <person name="Takeyama H."/>
            <person name="Piel J."/>
        </authorList>
    </citation>
    <scope>NUCLEOTIDE SEQUENCE [LARGE SCALE GENOMIC DNA]</scope>
    <source>
        <strain evidence="2">TSY2</strain>
    </source>
</reference>
<name>W4L284_9BACT</name>
<keyword evidence="2" id="KW-1185">Reference proteome</keyword>
<evidence type="ECO:0008006" key="3">
    <source>
        <dbReference type="Google" id="ProtNLM"/>
    </source>
</evidence>
<evidence type="ECO:0000313" key="1">
    <source>
        <dbReference type="EMBL" id="ETW92147.1"/>
    </source>
</evidence>
<proteinExistence type="predicted"/>
<gene>
    <name evidence="1" type="ORF">ETSY2_54375</name>
</gene>
<dbReference type="EMBL" id="AZHX01003055">
    <property type="protein sequence ID" value="ETW92147.1"/>
    <property type="molecule type" value="Genomic_DNA"/>
</dbReference>
<evidence type="ECO:0000313" key="2">
    <source>
        <dbReference type="Proteomes" id="UP000019140"/>
    </source>
</evidence>
<accession>W4L284</accession>
<organism evidence="1 2">
    <name type="scientific">Candidatus Entotheonella gemina</name>
    <dbReference type="NCBI Taxonomy" id="1429439"/>
    <lineage>
        <taxon>Bacteria</taxon>
        <taxon>Pseudomonadati</taxon>
        <taxon>Nitrospinota/Tectimicrobiota group</taxon>
        <taxon>Candidatus Tectimicrobiota</taxon>
        <taxon>Candidatus Entotheonellia</taxon>
        <taxon>Candidatus Entotheonellales</taxon>
        <taxon>Candidatus Entotheonellaceae</taxon>
        <taxon>Candidatus Entotheonella</taxon>
    </lineage>
</organism>
<dbReference type="AlphaFoldDB" id="W4L284"/>
<dbReference type="HOGENOM" id="CLU_2786125_0_0_7"/>
<protein>
    <recommendedName>
        <fullName evidence="3">NYN domain-containing protein</fullName>
    </recommendedName>
</protein>
<comment type="caution">
    <text evidence="1">The sequence shown here is derived from an EMBL/GenBank/DDBJ whole genome shotgun (WGS) entry which is preliminary data.</text>
</comment>
<dbReference type="Proteomes" id="UP000019140">
    <property type="component" value="Unassembled WGS sequence"/>
</dbReference>
<sequence>MSLPIHLYVYWDYSNIFIEAQYIAQATEKQYGEDVGYRVRLDFKNLMQLLERTGKSSRQWRLGLSPLK</sequence>